<accession>A0A0K1R8X5</accession>
<dbReference type="STRING" id="156976.AK829_00385"/>
<dbReference type="PANTHER" id="PTHR43798">
    <property type="entry name" value="MONOACYLGLYCEROL LIPASE"/>
    <property type="match status" value="1"/>
</dbReference>
<dbReference type="Proteomes" id="UP000060016">
    <property type="component" value="Chromosome"/>
</dbReference>
<dbReference type="GO" id="GO:0047372">
    <property type="term" value="F:monoacylglycerol lipase activity"/>
    <property type="evidence" value="ECO:0007669"/>
    <property type="project" value="TreeGrafter"/>
</dbReference>
<sequence length="258" mass="27442">MTHLHVTEHGPTEGTPDQTVVLLSSIATTHETWNALIPELAKRFRVVTVDHRGHGQSETAPVAPGSTTVEDLCQDITQALDSVGVNRFHIVGLSLGGALAQWLAAYSGRVEKAVFCATATFLGGEERWTERTTIAREQGMGALADAFIKAWFTEGFRASHPEKVNEVREMILRIDAEGYAQNGDALAGWDFADQLGKITCPVLTVAGKDDAGTGPEQLAEIAAGVSGPVQSAVIDGSHQVAVENPEAFNRVVKGFLGA</sequence>
<dbReference type="SUPFAM" id="SSF53474">
    <property type="entry name" value="alpha/beta-Hydrolases"/>
    <property type="match status" value="1"/>
</dbReference>
<dbReference type="KEGG" id="crie:AK829_00385"/>
<dbReference type="GO" id="GO:0046464">
    <property type="term" value="P:acylglycerol catabolic process"/>
    <property type="evidence" value="ECO:0007669"/>
    <property type="project" value="TreeGrafter"/>
</dbReference>
<dbReference type="InterPro" id="IPR050266">
    <property type="entry name" value="AB_hydrolase_sf"/>
</dbReference>
<proteinExistence type="predicted"/>
<dbReference type="PATRIC" id="fig|156976.3.peg.69"/>
<dbReference type="PANTHER" id="PTHR43798:SF5">
    <property type="entry name" value="MONOACYLGLYCEROL LIPASE ABHD6"/>
    <property type="match status" value="1"/>
</dbReference>
<organism evidence="2 3">
    <name type="scientific">Corynebacterium riegelii</name>
    <dbReference type="NCBI Taxonomy" id="156976"/>
    <lineage>
        <taxon>Bacteria</taxon>
        <taxon>Bacillati</taxon>
        <taxon>Actinomycetota</taxon>
        <taxon>Actinomycetes</taxon>
        <taxon>Mycobacteriales</taxon>
        <taxon>Corynebacteriaceae</taxon>
        <taxon>Corynebacterium</taxon>
    </lineage>
</organism>
<reference evidence="2 3" key="1">
    <citation type="submission" date="2015-08" db="EMBL/GenBank/DDBJ databases">
        <authorList>
            <person name="Babu N.S."/>
            <person name="Beckwith C.J."/>
            <person name="Beseler K.G."/>
            <person name="Brison A."/>
            <person name="Carone J.V."/>
            <person name="Caskin T.P."/>
            <person name="Diamond M."/>
            <person name="Durham M.E."/>
            <person name="Foxe J.M."/>
            <person name="Go M."/>
            <person name="Henderson B.A."/>
            <person name="Jones I.B."/>
            <person name="McGettigan J.A."/>
            <person name="Micheletti S.J."/>
            <person name="Nasrallah M.E."/>
            <person name="Ortiz D."/>
            <person name="Piller C.R."/>
            <person name="Privatt S.R."/>
            <person name="Schneider S.L."/>
            <person name="Sharp S."/>
            <person name="Smith T.C."/>
            <person name="Stanton J.D."/>
            <person name="Ullery H.E."/>
            <person name="Wilson R.J."/>
            <person name="Serrano M.G."/>
            <person name="Buck G."/>
            <person name="Lee V."/>
            <person name="Wang Y."/>
            <person name="Carvalho R."/>
            <person name="Voegtly L."/>
            <person name="Shi R."/>
            <person name="Duckworth R."/>
            <person name="Johnson A."/>
            <person name="Loviza R."/>
            <person name="Walstead R."/>
            <person name="Shah Z."/>
            <person name="Kiflezghi M."/>
            <person name="Wade K."/>
            <person name="Ball S.L."/>
            <person name="Bradley K.W."/>
            <person name="Asai D.J."/>
            <person name="Bowman C.A."/>
            <person name="Russell D.A."/>
            <person name="Pope W.H."/>
            <person name="Jacobs-Sera D."/>
            <person name="Hendrix R.W."/>
            <person name="Hatfull G.F."/>
        </authorList>
    </citation>
    <scope>NUCLEOTIDE SEQUENCE [LARGE SCALE GENOMIC DNA]</scope>
    <source>
        <strain evidence="2 3">PUDD_83A45</strain>
    </source>
</reference>
<dbReference type="Gene3D" id="3.40.50.1820">
    <property type="entry name" value="alpha/beta hydrolase"/>
    <property type="match status" value="1"/>
</dbReference>
<dbReference type="Pfam" id="PF00561">
    <property type="entry name" value="Abhydrolase_1"/>
    <property type="match status" value="1"/>
</dbReference>
<dbReference type="RefSeq" id="WP_052203274.1">
    <property type="nucleotide sequence ID" value="NZ_BAAAGW010000019.1"/>
</dbReference>
<dbReference type="AlphaFoldDB" id="A0A0K1R8X5"/>
<dbReference type="InterPro" id="IPR029058">
    <property type="entry name" value="AB_hydrolase_fold"/>
</dbReference>
<name>A0A0K1R8X5_9CORY</name>
<dbReference type="EMBL" id="CP012342">
    <property type="protein sequence ID" value="AKV57880.1"/>
    <property type="molecule type" value="Genomic_DNA"/>
</dbReference>
<evidence type="ECO:0000313" key="2">
    <source>
        <dbReference type="EMBL" id="AKV57880.1"/>
    </source>
</evidence>
<keyword evidence="3" id="KW-1185">Reference proteome</keyword>
<feature type="domain" description="AB hydrolase-1" evidence="1">
    <location>
        <begin position="19"/>
        <end position="227"/>
    </location>
</feature>
<dbReference type="InterPro" id="IPR000073">
    <property type="entry name" value="AB_hydrolase_1"/>
</dbReference>
<gene>
    <name evidence="2" type="ORF">AK829_00385</name>
</gene>
<dbReference type="GO" id="GO:0016020">
    <property type="term" value="C:membrane"/>
    <property type="evidence" value="ECO:0007669"/>
    <property type="project" value="TreeGrafter"/>
</dbReference>
<protein>
    <submittedName>
        <fullName evidence="2">3-oxoadipate enol-lactonase</fullName>
    </submittedName>
</protein>
<evidence type="ECO:0000313" key="3">
    <source>
        <dbReference type="Proteomes" id="UP000060016"/>
    </source>
</evidence>
<evidence type="ECO:0000259" key="1">
    <source>
        <dbReference type="Pfam" id="PF00561"/>
    </source>
</evidence>
<dbReference type="PRINTS" id="PR00111">
    <property type="entry name" value="ABHYDROLASE"/>
</dbReference>